<feature type="transmembrane region" description="Helical" evidence="1">
    <location>
        <begin position="47"/>
        <end position="69"/>
    </location>
</feature>
<dbReference type="AlphaFoldDB" id="A0A7W0CCQ6"/>
<evidence type="ECO:0000313" key="2">
    <source>
        <dbReference type="EMBL" id="MBA2883209.1"/>
    </source>
</evidence>
<accession>A0A7W0CCQ6</accession>
<sequence length="199" mass="22767">MMGFVIMVGGAYRFTGNTFNRRNMYALSGFASVWAGAMLLMPHYSFASFFLIMALRTVLFVWAGCMILKFMPPHRTAGRRLAGWSLIAWGVYVLLFPFFFQFPSLIHPGFGFLVGFHVLAALGFVVLVVDRVRSRAEESEDHVRRLEGFLPICSHCKKIRDDHGIWHPIESYIRDRSDAEFSHGICSECLKTHYPEFNS</sequence>
<dbReference type="EMBL" id="JACDUS010000019">
    <property type="protein sequence ID" value="MBA2883209.1"/>
    <property type="molecule type" value="Genomic_DNA"/>
</dbReference>
<name>A0A7W0CCQ6_9BACT</name>
<dbReference type="Proteomes" id="UP000525298">
    <property type="component" value="Unassembled WGS sequence"/>
</dbReference>
<keyword evidence="1" id="KW-0812">Transmembrane</keyword>
<keyword evidence="2" id="KW-0418">Kinase</keyword>
<proteinExistence type="predicted"/>
<keyword evidence="1" id="KW-1133">Transmembrane helix</keyword>
<organism evidence="2 3">
    <name type="scientific">Desulfosalsimonas propionicica</name>
    <dbReference type="NCBI Taxonomy" id="332175"/>
    <lineage>
        <taxon>Bacteria</taxon>
        <taxon>Pseudomonadati</taxon>
        <taxon>Thermodesulfobacteriota</taxon>
        <taxon>Desulfobacteria</taxon>
        <taxon>Desulfobacterales</taxon>
        <taxon>Desulfosalsimonadaceae</taxon>
        <taxon>Desulfosalsimonas</taxon>
    </lineage>
</organism>
<evidence type="ECO:0000313" key="3">
    <source>
        <dbReference type="Proteomes" id="UP000525298"/>
    </source>
</evidence>
<keyword evidence="1" id="KW-0472">Membrane</keyword>
<protein>
    <submittedName>
        <fullName evidence="2">K+-sensing histidine kinase KdpD</fullName>
    </submittedName>
</protein>
<dbReference type="RefSeq" id="WP_181552813.1">
    <property type="nucleotide sequence ID" value="NZ_JACDUS010000019.1"/>
</dbReference>
<keyword evidence="3" id="KW-1185">Reference proteome</keyword>
<reference evidence="2 3" key="1">
    <citation type="submission" date="2020-07" db="EMBL/GenBank/DDBJ databases">
        <title>Genomic Encyclopedia of Type Strains, Phase IV (KMG-IV): sequencing the most valuable type-strain genomes for metagenomic binning, comparative biology and taxonomic classification.</title>
        <authorList>
            <person name="Goeker M."/>
        </authorList>
    </citation>
    <scope>NUCLEOTIDE SEQUENCE [LARGE SCALE GENOMIC DNA]</scope>
    <source>
        <strain evidence="2 3">DSM 17721</strain>
    </source>
</reference>
<gene>
    <name evidence="2" type="ORF">HNR65_003571</name>
</gene>
<feature type="transmembrane region" description="Helical" evidence="1">
    <location>
        <begin position="81"/>
        <end position="100"/>
    </location>
</feature>
<dbReference type="GO" id="GO:0016301">
    <property type="term" value="F:kinase activity"/>
    <property type="evidence" value="ECO:0007669"/>
    <property type="project" value="UniProtKB-KW"/>
</dbReference>
<keyword evidence="2" id="KW-0808">Transferase</keyword>
<evidence type="ECO:0000256" key="1">
    <source>
        <dbReference type="SAM" id="Phobius"/>
    </source>
</evidence>
<comment type="caution">
    <text evidence="2">The sequence shown here is derived from an EMBL/GenBank/DDBJ whole genome shotgun (WGS) entry which is preliminary data.</text>
</comment>
<feature type="transmembrane region" description="Helical" evidence="1">
    <location>
        <begin position="23"/>
        <end position="41"/>
    </location>
</feature>
<feature type="transmembrane region" description="Helical" evidence="1">
    <location>
        <begin position="106"/>
        <end position="129"/>
    </location>
</feature>